<dbReference type="PROSITE" id="PS51257">
    <property type="entry name" value="PROKAR_LIPOPROTEIN"/>
    <property type="match status" value="1"/>
</dbReference>
<evidence type="ECO:0000313" key="3">
    <source>
        <dbReference type="Proteomes" id="UP001180754"/>
    </source>
</evidence>
<dbReference type="Proteomes" id="UP001180754">
    <property type="component" value="Unassembled WGS sequence"/>
</dbReference>
<evidence type="ECO:0008006" key="4">
    <source>
        <dbReference type="Google" id="ProtNLM"/>
    </source>
</evidence>
<organism evidence="2 3">
    <name type="scientific">Streptomyces lonegramiae</name>
    <dbReference type="NCBI Taxonomy" id="3075524"/>
    <lineage>
        <taxon>Bacteria</taxon>
        <taxon>Bacillati</taxon>
        <taxon>Actinomycetota</taxon>
        <taxon>Actinomycetes</taxon>
        <taxon>Kitasatosporales</taxon>
        <taxon>Streptomycetaceae</taxon>
        <taxon>Streptomyces</taxon>
    </lineage>
</organism>
<keyword evidence="3" id="KW-1185">Reference proteome</keyword>
<evidence type="ECO:0000313" key="2">
    <source>
        <dbReference type="EMBL" id="MDT0541255.1"/>
    </source>
</evidence>
<accession>A0ABU2X7Y9</accession>
<proteinExistence type="predicted"/>
<evidence type="ECO:0000256" key="1">
    <source>
        <dbReference type="SAM" id="MobiDB-lite"/>
    </source>
</evidence>
<sequence>MRNNSGRPDPGPGRPDKKILFLSCTVLAVTLITGCSGGDVDSQGGGVVSVTESAGGGEGGATKSPAADDSESGRPQIRLDSTDAEELRMYQGYLRCLKDHGVSILPAGDKFADWADPDSLGYPGEDVAKEHPEAEKACLGKKPMQPAELDPKKNPDYLNDYRKYIECNNRRGLKVDPLPDGSGWNYKPGVKPPRNADQIDEECMREAFSGK</sequence>
<gene>
    <name evidence="2" type="ORF">RND15_00795</name>
</gene>
<feature type="region of interest" description="Disordered" evidence="1">
    <location>
        <begin position="36"/>
        <end position="80"/>
    </location>
</feature>
<comment type="caution">
    <text evidence="2">The sequence shown here is derived from an EMBL/GenBank/DDBJ whole genome shotgun (WGS) entry which is preliminary data.</text>
</comment>
<protein>
    <recommendedName>
        <fullName evidence="4">Lipoprotein</fullName>
    </recommendedName>
</protein>
<reference evidence="2" key="1">
    <citation type="submission" date="2024-05" db="EMBL/GenBank/DDBJ databases">
        <title>30 novel species of actinomycetes from the DSMZ collection.</title>
        <authorList>
            <person name="Nouioui I."/>
        </authorList>
    </citation>
    <scope>NUCLEOTIDE SEQUENCE</scope>
    <source>
        <strain evidence="2">DSM 41529</strain>
    </source>
</reference>
<name>A0ABU2X7Y9_9ACTN</name>
<dbReference type="RefSeq" id="WP_311721515.1">
    <property type="nucleotide sequence ID" value="NZ_JAVRFD010000001.1"/>
</dbReference>
<feature type="region of interest" description="Disordered" evidence="1">
    <location>
        <begin position="178"/>
        <end position="197"/>
    </location>
</feature>
<feature type="compositionally biased region" description="Low complexity" evidence="1">
    <location>
        <begin position="38"/>
        <end position="53"/>
    </location>
</feature>
<dbReference type="EMBL" id="JAVRFD010000001">
    <property type="protein sequence ID" value="MDT0541255.1"/>
    <property type="molecule type" value="Genomic_DNA"/>
</dbReference>